<feature type="region of interest" description="Disordered" evidence="2">
    <location>
        <begin position="1"/>
        <end position="20"/>
    </location>
</feature>
<name>A0A6A6PXU7_9PEZI</name>
<dbReference type="GO" id="GO:0016740">
    <property type="term" value="F:transferase activity"/>
    <property type="evidence" value="ECO:0007669"/>
    <property type="project" value="UniProtKB-KW"/>
</dbReference>
<dbReference type="SUPFAM" id="SSF89796">
    <property type="entry name" value="CoA-transferase family III (CaiB/BaiF)"/>
    <property type="match status" value="2"/>
</dbReference>
<dbReference type="EMBL" id="MU001633">
    <property type="protein sequence ID" value="KAF2484930.1"/>
    <property type="molecule type" value="Genomic_DNA"/>
</dbReference>
<organism evidence="3 4">
    <name type="scientific">Neohortaea acidophila</name>
    <dbReference type="NCBI Taxonomy" id="245834"/>
    <lineage>
        <taxon>Eukaryota</taxon>
        <taxon>Fungi</taxon>
        <taxon>Dikarya</taxon>
        <taxon>Ascomycota</taxon>
        <taxon>Pezizomycotina</taxon>
        <taxon>Dothideomycetes</taxon>
        <taxon>Dothideomycetidae</taxon>
        <taxon>Mycosphaerellales</taxon>
        <taxon>Teratosphaeriaceae</taxon>
        <taxon>Neohortaea</taxon>
    </lineage>
</organism>
<dbReference type="Pfam" id="PF02515">
    <property type="entry name" value="CoA_transf_3"/>
    <property type="match status" value="1"/>
</dbReference>
<dbReference type="Proteomes" id="UP000799767">
    <property type="component" value="Unassembled WGS sequence"/>
</dbReference>
<sequence length="575" mass="63175">MSQNSRIDGDGARTKDSSSSIPSHAKKILLTALIGNERLDMPAAVTDLASTVVFTPDVETFLPTPLKMTESASALWACIGLFASAICRERHNTEAPKKIAVDVYSATLMLCSVFLFTIDGKQLAKSPAGPRAVHLDKGHIRETYRGLVSNIYKTADGRYFHTHGSLNATPTLTMLGLPHHRPDLEGNIEGCKDIYRAAVAERDSVSLEAEANERWLQPGVICRAVEEYAATPHGKLNIEESLYAIYKTHEQQSRTPWPPSRTPGAPLAGIKVLDLTKVIAGPTITRVLALMGADVLRVSTNTQPEAVPFIADGQIGKRDTDINLKTPQGKAQFESLLQQADVVVSSYRPGVFERMGLGRNWVHELARRRGKGVVYCRENCYGWSGEWSGRAGYQQISDCVTGAAWEQGRFLGLDEPVMPLLPNSDSQTGLTGGIAIMQALLRRSQEGGSYNVDVSLNQLNNWLIRKVGLHDQQAQASLRALHPDFLPRHDTGFFELCPMVMEATKKSNGTGSGQLWDRARFTKADIRWGKEGEVAEYLDWRRIVSAESESGNEMVFDFSSASCMPGSDEAKWLTS</sequence>
<gene>
    <name evidence="3" type="ORF">BDY17DRAFT_292606</name>
</gene>
<dbReference type="InterPro" id="IPR052985">
    <property type="entry name" value="CoA-trans_III_biosynth/detox"/>
</dbReference>
<dbReference type="RefSeq" id="XP_033591499.1">
    <property type="nucleotide sequence ID" value="XM_033732853.1"/>
</dbReference>
<dbReference type="PANTHER" id="PTHR48229:SF1">
    <property type="entry name" value="ALPHA METHYLACYL-COA RACEMASE-RELATED"/>
    <property type="match status" value="1"/>
</dbReference>
<accession>A0A6A6PXU7</accession>
<dbReference type="Gene3D" id="3.40.50.10540">
    <property type="entry name" value="Crotonobetainyl-coa:carnitine coa-transferase, domain 1"/>
    <property type="match status" value="1"/>
</dbReference>
<evidence type="ECO:0000313" key="4">
    <source>
        <dbReference type="Proteomes" id="UP000799767"/>
    </source>
</evidence>
<dbReference type="InterPro" id="IPR003673">
    <property type="entry name" value="CoA-Trfase_fam_III"/>
</dbReference>
<keyword evidence="3" id="KW-0808">Transferase</keyword>
<dbReference type="InterPro" id="IPR023606">
    <property type="entry name" value="CoA-Trfase_III_dom_1_sf"/>
</dbReference>
<dbReference type="GeneID" id="54473855"/>
<evidence type="ECO:0000256" key="2">
    <source>
        <dbReference type="SAM" id="MobiDB-lite"/>
    </source>
</evidence>
<dbReference type="PANTHER" id="PTHR48229">
    <property type="entry name" value="CAIB/BAIF FAMILY ENZYME (AFU_ORTHOLOGUE AFUA_1G05360)-RELATED"/>
    <property type="match status" value="1"/>
</dbReference>
<dbReference type="AlphaFoldDB" id="A0A6A6PXU7"/>
<reference evidence="3" key="1">
    <citation type="journal article" date="2020" name="Stud. Mycol.">
        <title>101 Dothideomycetes genomes: a test case for predicting lifestyles and emergence of pathogens.</title>
        <authorList>
            <person name="Haridas S."/>
            <person name="Albert R."/>
            <person name="Binder M."/>
            <person name="Bloem J."/>
            <person name="Labutti K."/>
            <person name="Salamov A."/>
            <person name="Andreopoulos B."/>
            <person name="Baker S."/>
            <person name="Barry K."/>
            <person name="Bills G."/>
            <person name="Bluhm B."/>
            <person name="Cannon C."/>
            <person name="Castanera R."/>
            <person name="Culley D."/>
            <person name="Daum C."/>
            <person name="Ezra D."/>
            <person name="Gonzalez J."/>
            <person name="Henrissat B."/>
            <person name="Kuo A."/>
            <person name="Liang C."/>
            <person name="Lipzen A."/>
            <person name="Lutzoni F."/>
            <person name="Magnuson J."/>
            <person name="Mondo S."/>
            <person name="Nolan M."/>
            <person name="Ohm R."/>
            <person name="Pangilinan J."/>
            <person name="Park H.-J."/>
            <person name="Ramirez L."/>
            <person name="Alfaro M."/>
            <person name="Sun H."/>
            <person name="Tritt A."/>
            <person name="Yoshinaga Y."/>
            <person name="Zwiers L.-H."/>
            <person name="Turgeon B."/>
            <person name="Goodwin S."/>
            <person name="Spatafora J."/>
            <person name="Crous P."/>
            <person name="Grigoriev I."/>
        </authorList>
    </citation>
    <scope>NUCLEOTIDE SEQUENCE</scope>
    <source>
        <strain evidence="3">CBS 113389</strain>
    </source>
</reference>
<dbReference type="OrthoDB" id="2308815at2759"/>
<comment type="similarity">
    <text evidence="1">Belongs to the CoA-transferase III family.</text>
</comment>
<protein>
    <submittedName>
        <fullName evidence="3">CoA-transferase family III domain-containing protein</fullName>
    </submittedName>
</protein>
<feature type="compositionally biased region" description="Basic and acidic residues" evidence="2">
    <location>
        <begin position="7"/>
        <end position="16"/>
    </location>
</feature>
<evidence type="ECO:0000313" key="3">
    <source>
        <dbReference type="EMBL" id="KAF2484930.1"/>
    </source>
</evidence>
<proteinExistence type="inferred from homology"/>
<keyword evidence="4" id="KW-1185">Reference proteome</keyword>
<evidence type="ECO:0000256" key="1">
    <source>
        <dbReference type="ARBA" id="ARBA00008383"/>
    </source>
</evidence>